<comment type="caution">
    <text evidence="2">The sequence shown here is derived from an EMBL/GenBank/DDBJ whole genome shotgun (WGS) entry which is preliminary data.</text>
</comment>
<dbReference type="OrthoDB" id="18453at2759"/>
<feature type="region of interest" description="Disordered" evidence="1">
    <location>
        <begin position="21"/>
        <end position="87"/>
    </location>
</feature>
<organism evidence="2 3">
    <name type="scientific">Colletotrichum sublineola</name>
    <name type="common">Sorghum anthracnose fungus</name>
    <dbReference type="NCBI Taxonomy" id="1173701"/>
    <lineage>
        <taxon>Eukaryota</taxon>
        <taxon>Fungi</taxon>
        <taxon>Dikarya</taxon>
        <taxon>Ascomycota</taxon>
        <taxon>Pezizomycotina</taxon>
        <taxon>Sordariomycetes</taxon>
        <taxon>Hypocreomycetidae</taxon>
        <taxon>Glomerellales</taxon>
        <taxon>Glomerellaceae</taxon>
        <taxon>Colletotrichum</taxon>
        <taxon>Colletotrichum graminicola species complex</taxon>
    </lineage>
</organism>
<dbReference type="HOGENOM" id="CLU_1865006_0_0_1"/>
<sequence>MNSFILSKSLVLLQRNDTTPFISTNESKHSAGLFPQDTIRPSPASPRDKRAGTPLGRRTGSTAPTCCALTRSSQSSSPGASPCLASQQSHLNAGFQNTQVVNDSLPVTIQSSRAEVNALLAQPNSQVTNIAAPTPYS</sequence>
<protein>
    <submittedName>
        <fullName evidence="2">Uncharacterized protein</fullName>
    </submittedName>
</protein>
<accession>A0A066WZU4</accession>
<reference evidence="3" key="1">
    <citation type="journal article" date="2014" name="Genome Announc.">
        <title>Draft genome sequence of Colletotrichum sublineola, a destructive pathogen of cultivated sorghum.</title>
        <authorList>
            <person name="Baroncelli R."/>
            <person name="Sanz-Martin J.M."/>
            <person name="Rech G.E."/>
            <person name="Sukno S.A."/>
            <person name="Thon M.R."/>
        </authorList>
    </citation>
    <scope>NUCLEOTIDE SEQUENCE [LARGE SCALE GENOMIC DNA]</scope>
    <source>
        <strain evidence="3">TX430BB</strain>
    </source>
</reference>
<dbReference type="EMBL" id="JMSE01001451">
    <property type="protein sequence ID" value="KDN60954.1"/>
    <property type="molecule type" value="Genomic_DNA"/>
</dbReference>
<name>A0A066WZU4_COLSU</name>
<evidence type="ECO:0000313" key="3">
    <source>
        <dbReference type="Proteomes" id="UP000027238"/>
    </source>
</evidence>
<gene>
    <name evidence="2" type="ORF">CSUB01_12003</name>
</gene>
<proteinExistence type="predicted"/>
<keyword evidence="3" id="KW-1185">Reference proteome</keyword>
<evidence type="ECO:0000313" key="2">
    <source>
        <dbReference type="EMBL" id="KDN60954.1"/>
    </source>
</evidence>
<dbReference type="AlphaFoldDB" id="A0A066WZU4"/>
<dbReference type="Proteomes" id="UP000027238">
    <property type="component" value="Unassembled WGS sequence"/>
</dbReference>
<evidence type="ECO:0000256" key="1">
    <source>
        <dbReference type="SAM" id="MobiDB-lite"/>
    </source>
</evidence>